<dbReference type="PROSITE" id="PS51192">
    <property type="entry name" value="HELICASE_ATP_BIND_1"/>
    <property type="match status" value="1"/>
</dbReference>
<feature type="domain" description="Helicase C-terminal" evidence="3">
    <location>
        <begin position="616"/>
        <end position="781"/>
    </location>
</feature>
<feature type="domain" description="Helicase ATP-binding" evidence="2">
    <location>
        <begin position="374"/>
        <end position="532"/>
    </location>
</feature>
<organism evidence="4 5">
    <name type="scientific">Microcystis aeruginosa Ma_MB_F_20061100_S20D</name>
    <dbReference type="NCBI Taxonomy" id="2486253"/>
    <lineage>
        <taxon>Bacteria</taxon>
        <taxon>Bacillati</taxon>
        <taxon>Cyanobacteriota</taxon>
        <taxon>Cyanophyceae</taxon>
        <taxon>Oscillatoriophycideae</taxon>
        <taxon>Chroococcales</taxon>
        <taxon>Microcystaceae</taxon>
        <taxon>Microcystis</taxon>
    </lineage>
</organism>
<dbReference type="Pfam" id="PF00271">
    <property type="entry name" value="Helicase_C"/>
    <property type="match status" value="1"/>
</dbReference>
<evidence type="ECO:0000313" key="4">
    <source>
        <dbReference type="EMBL" id="TRU33652.1"/>
    </source>
</evidence>
<dbReference type="PROSITE" id="PS51194">
    <property type="entry name" value="HELICASE_CTER"/>
    <property type="match status" value="1"/>
</dbReference>
<accession>A0A552EGR1</accession>
<dbReference type="SUPFAM" id="SSF52540">
    <property type="entry name" value="P-loop containing nucleoside triphosphate hydrolases"/>
    <property type="match status" value="2"/>
</dbReference>
<dbReference type="PANTHER" id="PTHR47396:SF1">
    <property type="entry name" value="ATP-DEPENDENT HELICASE IRC3-RELATED"/>
    <property type="match status" value="1"/>
</dbReference>
<comment type="caution">
    <text evidence="4">The sequence shown here is derived from an EMBL/GenBank/DDBJ whole genome shotgun (WGS) entry which is preliminary data.</text>
</comment>
<dbReference type="SMART" id="SM00487">
    <property type="entry name" value="DEXDc"/>
    <property type="match status" value="1"/>
</dbReference>
<dbReference type="InterPro" id="IPR050742">
    <property type="entry name" value="Helicase_Restrict-Modif_Enz"/>
</dbReference>
<evidence type="ECO:0000313" key="5">
    <source>
        <dbReference type="Proteomes" id="UP000315113"/>
    </source>
</evidence>
<dbReference type="EMBL" id="SFBH01000115">
    <property type="protein sequence ID" value="TRU33652.1"/>
    <property type="molecule type" value="Genomic_DNA"/>
</dbReference>
<dbReference type="AlphaFoldDB" id="A0A552EGR1"/>
<dbReference type="Gene3D" id="3.40.50.300">
    <property type="entry name" value="P-loop containing nucleotide triphosphate hydrolases"/>
    <property type="match status" value="2"/>
</dbReference>
<dbReference type="InterPro" id="IPR001650">
    <property type="entry name" value="Helicase_C-like"/>
</dbReference>
<dbReference type="InterPro" id="IPR027417">
    <property type="entry name" value="P-loop_NTPase"/>
</dbReference>
<dbReference type="GO" id="GO:0009307">
    <property type="term" value="P:DNA restriction-modification system"/>
    <property type="evidence" value="ECO:0007669"/>
    <property type="project" value="UniProtKB-KW"/>
</dbReference>
<dbReference type="InterPro" id="IPR013670">
    <property type="entry name" value="EcoEI_R_C_dom"/>
</dbReference>
<name>A0A552EGR1_MICAE</name>
<dbReference type="Pfam" id="PF08463">
    <property type="entry name" value="EcoEI_R_C"/>
    <property type="match status" value="1"/>
</dbReference>
<dbReference type="InterPro" id="IPR006935">
    <property type="entry name" value="Helicase/UvrB_N"/>
</dbReference>
<dbReference type="GO" id="GO:0005829">
    <property type="term" value="C:cytosol"/>
    <property type="evidence" value="ECO:0007669"/>
    <property type="project" value="TreeGrafter"/>
</dbReference>
<reference evidence="4 5" key="1">
    <citation type="submission" date="2019-01" db="EMBL/GenBank/DDBJ databases">
        <title>Coherence of Microcystis species and biogeography revealed through population genomics.</title>
        <authorList>
            <person name="Perez-Carrascal O.M."/>
            <person name="Terrat Y."/>
            <person name="Giani A."/>
            <person name="Fortin N."/>
            <person name="Tromas N."/>
            <person name="Shapiro B.J."/>
        </authorList>
    </citation>
    <scope>NUCLEOTIDE SEQUENCE [LARGE SCALE GENOMIC DNA]</scope>
    <source>
        <strain evidence="4">Ma_MB_F_20061100_S20D</strain>
    </source>
</reference>
<evidence type="ECO:0000259" key="2">
    <source>
        <dbReference type="PROSITE" id="PS51192"/>
    </source>
</evidence>
<dbReference type="Gene3D" id="3.90.1570.30">
    <property type="match status" value="1"/>
</dbReference>
<dbReference type="GO" id="GO:0003677">
    <property type="term" value="F:DNA binding"/>
    <property type="evidence" value="ECO:0007669"/>
    <property type="project" value="UniProtKB-KW"/>
</dbReference>
<feature type="coiled-coil region" evidence="1">
    <location>
        <begin position="160"/>
        <end position="201"/>
    </location>
</feature>
<dbReference type="PANTHER" id="PTHR47396">
    <property type="entry name" value="TYPE I RESTRICTION ENZYME ECOKI R PROTEIN"/>
    <property type="match status" value="1"/>
</dbReference>
<gene>
    <name evidence="4" type="ORF">EWV78_14615</name>
</gene>
<dbReference type="Pfam" id="PF04313">
    <property type="entry name" value="HSDR_N"/>
    <property type="match status" value="1"/>
</dbReference>
<dbReference type="CDD" id="cd18032">
    <property type="entry name" value="DEXHc_RE_I_III_res"/>
    <property type="match status" value="1"/>
</dbReference>
<proteinExistence type="predicted"/>
<dbReference type="CDD" id="cd18799">
    <property type="entry name" value="SF2_C_EcoAI-like"/>
    <property type="match status" value="1"/>
</dbReference>
<evidence type="ECO:0000256" key="1">
    <source>
        <dbReference type="SAM" id="Coils"/>
    </source>
</evidence>
<sequence length="1172" mass="133915">MDSNFSFLRDQFPTIYEHASQAEGLVFSNPRASCFYTRFVLEQMVCWLYENDPYLQLPRDNSLGALIHEQTFKDNLKPGLFGKIRTIHKVGNNAAHHGSPISERDSLHLIEELFHLTYWLVRYYGRSLSFVEVQNGRKLGDISFDRQKIPPAAPPAPKQLQDLEKRLSQSDALRQLAEAKQRQTEAELAAARAERDALLTQNRAIADQHDYNEADTRRYLIDVLLREAGWDTKAPNVTEFELQGMPIQKPGDTGRGFADYVLWGDDGKPLAVVEAKRSSKSPDSGQHQAKLYADSLEKNYNQRPVIFYSNGYETYLWDDLTYPPRPVLGFLRKTELERLIFRRSHRKRLSNTAINEDIVGRPYQKEAIRRITETFEEKCARNSLLVMATGTGKTRTAIALVELLKSANWVNRVLFLADRNALLTQAYRAFQRHLPSVTVLDLTRSKDVTGANVLFSTYQTILKAIDRMDAEGRIFGVGYFDLVIVDEAHRSIYQKYGEIFHYFDALLVGLTATPLRQSSVTARSEIDRDTYRIFQLPQGVPTFAYELNDAVRDGHLVPPKGVTVPFKFLRTGVKYSELTPQEQLDYEEKFRDEESGELPQAINAAAFNDWLFNIDTVDQALELLMQRGLKVNSGDRLGKTIIFARNHRHAQCICDRFNSNYPHYKGHFAKIIDSHDNYAQSLLDDFSEANKEPILAVSVDMLDTGVDVPEVVNLVFFKPVFSRVKFNQMIGRGTRLCQDLFGPGNHKTEFLVFDLCGNFEYFEQDIDETSEKIPESLTSRLVKHRLELATRLAPARPSATPRAREQSSTYKVDRSGDLYTSLLDALHQHVATMPRDNFLVRRRLPQVETFSQRQRWDNLSQEDAATIADSLAGLPNSLPNEDPLAKEFDLLCVKLQLAILKADRSYERLRDKVRDVLCQLETKPDIPMIKVQLAFICEVQAENWWTRATPSMVEGIRVRVRDLVKFIDRQKQQIVITDFVDEMGAVQIVDIPTTSTRLSDLHQTGFSREQYHRKVEAYIRQHQDHLAIVKLKRNIPLTDRDLSALEEMLFSSAEIESRQRFEEVFGQTKSLKLLIREIVGLDPAGIRVAARQAAKQAFAPYLQGTNFSANQIRFIENIIDILTKNGIMNPGALYGPPFTDNHPEGLDGMFNDQEADRIVSILRSFNQSVDAV</sequence>
<dbReference type="Proteomes" id="UP000315113">
    <property type="component" value="Unassembled WGS sequence"/>
</dbReference>
<dbReference type="InterPro" id="IPR025285">
    <property type="entry name" value="DUF4145"/>
</dbReference>
<dbReference type="InterPro" id="IPR007409">
    <property type="entry name" value="Restrct_endonuc_type1_HsdR_N"/>
</dbReference>
<dbReference type="Pfam" id="PF13643">
    <property type="entry name" value="DUF4145"/>
    <property type="match status" value="1"/>
</dbReference>
<dbReference type="Pfam" id="PF04851">
    <property type="entry name" value="ResIII"/>
    <property type="match status" value="1"/>
</dbReference>
<protein>
    <submittedName>
        <fullName evidence="4">DUF4145 domain-containing protein</fullName>
    </submittedName>
</protein>
<dbReference type="GO" id="GO:0009035">
    <property type="term" value="F:type I site-specific deoxyribonuclease activity"/>
    <property type="evidence" value="ECO:0007669"/>
    <property type="project" value="UniProtKB-EC"/>
</dbReference>
<dbReference type="GO" id="GO:0005524">
    <property type="term" value="F:ATP binding"/>
    <property type="evidence" value="ECO:0007669"/>
    <property type="project" value="UniProtKB-KW"/>
</dbReference>
<dbReference type="InterPro" id="IPR014001">
    <property type="entry name" value="Helicase_ATP-bd"/>
</dbReference>
<keyword evidence="1" id="KW-0175">Coiled coil</keyword>
<evidence type="ECO:0000259" key="3">
    <source>
        <dbReference type="PROSITE" id="PS51194"/>
    </source>
</evidence>